<organism evidence="1 2">
    <name type="scientific">Pristionchus fissidentatus</name>
    <dbReference type="NCBI Taxonomy" id="1538716"/>
    <lineage>
        <taxon>Eukaryota</taxon>
        <taxon>Metazoa</taxon>
        <taxon>Ecdysozoa</taxon>
        <taxon>Nematoda</taxon>
        <taxon>Chromadorea</taxon>
        <taxon>Rhabditida</taxon>
        <taxon>Rhabditina</taxon>
        <taxon>Diplogasteromorpha</taxon>
        <taxon>Diplogasteroidea</taxon>
        <taxon>Neodiplogasteridae</taxon>
        <taxon>Pristionchus</taxon>
    </lineage>
</organism>
<keyword evidence="2" id="KW-1185">Reference proteome</keyword>
<proteinExistence type="predicted"/>
<feature type="non-terminal residue" evidence="1">
    <location>
        <position position="243"/>
    </location>
</feature>
<dbReference type="Proteomes" id="UP001432322">
    <property type="component" value="Unassembled WGS sequence"/>
</dbReference>
<name>A0AAV5WMT9_9BILA</name>
<protein>
    <submittedName>
        <fullName evidence="1">Uncharacterized protein</fullName>
    </submittedName>
</protein>
<evidence type="ECO:0000313" key="2">
    <source>
        <dbReference type="Proteomes" id="UP001432322"/>
    </source>
</evidence>
<dbReference type="AlphaFoldDB" id="A0AAV5WMT9"/>
<feature type="non-terminal residue" evidence="1">
    <location>
        <position position="1"/>
    </location>
</feature>
<reference evidence="1" key="1">
    <citation type="submission" date="2023-10" db="EMBL/GenBank/DDBJ databases">
        <title>Genome assembly of Pristionchus species.</title>
        <authorList>
            <person name="Yoshida K."/>
            <person name="Sommer R.J."/>
        </authorList>
    </citation>
    <scope>NUCLEOTIDE SEQUENCE</scope>
    <source>
        <strain evidence="1">RS5133</strain>
    </source>
</reference>
<accession>A0AAV5WMT9</accession>
<sequence>SPLHTSTHFVTRRARRAVDPSRMKNPFRIRCFFLALVTFASIVSSLREWSECGIKREMICLVHASCLGFDGEMYSKLKMKVHSKSFKMECARYIIVSGVDSNKVHIEVHDGTMNKDKGLEVNAQSSSAVFQCVKNVASTTDRTKFIITDVHTSNSDTNIVHCELDVSTPDGTDNVYTTLKSRMPWVVKNMATSVTADADLDNVDGIIPCAWDSELFRTGHPDSNEDSFPLDVSKDFRKCSAGY</sequence>
<comment type="caution">
    <text evidence="1">The sequence shown here is derived from an EMBL/GenBank/DDBJ whole genome shotgun (WGS) entry which is preliminary data.</text>
</comment>
<evidence type="ECO:0000313" key="1">
    <source>
        <dbReference type="EMBL" id="GMT31107.1"/>
    </source>
</evidence>
<gene>
    <name evidence="1" type="ORF">PFISCL1PPCAC_22404</name>
</gene>
<dbReference type="EMBL" id="BTSY01000005">
    <property type="protein sequence ID" value="GMT31107.1"/>
    <property type="molecule type" value="Genomic_DNA"/>
</dbReference>